<comment type="caution">
    <text evidence="2">The sequence shown here is derived from an EMBL/GenBank/DDBJ whole genome shotgun (WGS) entry which is preliminary data.</text>
</comment>
<name>A0A9Q3HJY9_9BASI</name>
<evidence type="ECO:0000313" key="3">
    <source>
        <dbReference type="Proteomes" id="UP000765509"/>
    </source>
</evidence>
<dbReference type="PANTHER" id="PTHR35046:SF26">
    <property type="entry name" value="RNA-DIRECTED DNA POLYMERASE"/>
    <property type="match status" value="1"/>
</dbReference>
<dbReference type="AlphaFoldDB" id="A0A9Q3HJY9"/>
<feature type="transmembrane region" description="Helical" evidence="1">
    <location>
        <begin position="45"/>
        <end position="63"/>
    </location>
</feature>
<dbReference type="PANTHER" id="PTHR35046">
    <property type="entry name" value="ZINC KNUCKLE (CCHC-TYPE) FAMILY PROTEIN"/>
    <property type="match status" value="1"/>
</dbReference>
<evidence type="ECO:0000313" key="2">
    <source>
        <dbReference type="EMBL" id="MBW0504505.1"/>
    </source>
</evidence>
<dbReference type="EMBL" id="AVOT02017975">
    <property type="protein sequence ID" value="MBW0504505.1"/>
    <property type="molecule type" value="Genomic_DNA"/>
</dbReference>
<proteinExistence type="predicted"/>
<organism evidence="2 3">
    <name type="scientific">Austropuccinia psidii MF-1</name>
    <dbReference type="NCBI Taxonomy" id="1389203"/>
    <lineage>
        <taxon>Eukaryota</taxon>
        <taxon>Fungi</taxon>
        <taxon>Dikarya</taxon>
        <taxon>Basidiomycota</taxon>
        <taxon>Pucciniomycotina</taxon>
        <taxon>Pucciniomycetes</taxon>
        <taxon>Pucciniales</taxon>
        <taxon>Sphaerophragmiaceae</taxon>
        <taxon>Austropuccinia</taxon>
    </lineage>
</organism>
<sequence length="97" mass="11238">MDWVDLLPQGGDRGYNSFLMLSDRFSKTPMFSTCHRDDKAMDTALLIWNIVVSWTGIFTNIISERDPKFTSELWKNFHQLFGTKLSFSTATTHKLMV</sequence>
<dbReference type="Gene3D" id="3.30.420.10">
    <property type="entry name" value="Ribonuclease H-like superfamily/Ribonuclease H"/>
    <property type="match status" value="1"/>
</dbReference>
<reference evidence="2" key="1">
    <citation type="submission" date="2021-03" db="EMBL/GenBank/DDBJ databases">
        <title>Draft genome sequence of rust myrtle Austropuccinia psidii MF-1, a brazilian biotype.</title>
        <authorList>
            <person name="Quecine M.C."/>
            <person name="Pachon D.M.R."/>
            <person name="Bonatelli M.L."/>
            <person name="Correr F.H."/>
            <person name="Franceschini L.M."/>
            <person name="Leite T.F."/>
            <person name="Margarido G.R.A."/>
            <person name="Almeida C.A."/>
            <person name="Ferrarezi J.A."/>
            <person name="Labate C.A."/>
        </authorList>
    </citation>
    <scope>NUCLEOTIDE SEQUENCE</scope>
    <source>
        <strain evidence="2">MF-1</strain>
    </source>
</reference>
<dbReference type="InterPro" id="IPR036397">
    <property type="entry name" value="RNaseH_sf"/>
</dbReference>
<keyword evidence="1" id="KW-1133">Transmembrane helix</keyword>
<evidence type="ECO:0008006" key="4">
    <source>
        <dbReference type="Google" id="ProtNLM"/>
    </source>
</evidence>
<keyword evidence="3" id="KW-1185">Reference proteome</keyword>
<dbReference type="InterPro" id="IPR012337">
    <property type="entry name" value="RNaseH-like_sf"/>
</dbReference>
<keyword evidence="1" id="KW-0472">Membrane</keyword>
<dbReference type="GO" id="GO:0003676">
    <property type="term" value="F:nucleic acid binding"/>
    <property type="evidence" value="ECO:0007669"/>
    <property type="project" value="InterPro"/>
</dbReference>
<gene>
    <name evidence="2" type="ORF">O181_044220</name>
</gene>
<dbReference type="SUPFAM" id="SSF53098">
    <property type="entry name" value="Ribonuclease H-like"/>
    <property type="match status" value="1"/>
</dbReference>
<protein>
    <recommendedName>
        <fullName evidence="4">Integrase catalytic domain-containing protein</fullName>
    </recommendedName>
</protein>
<dbReference type="Proteomes" id="UP000765509">
    <property type="component" value="Unassembled WGS sequence"/>
</dbReference>
<evidence type="ECO:0000256" key="1">
    <source>
        <dbReference type="SAM" id="Phobius"/>
    </source>
</evidence>
<keyword evidence="1" id="KW-0812">Transmembrane</keyword>
<accession>A0A9Q3HJY9</accession>